<dbReference type="AlphaFoldDB" id="A0A8S9RKA0"/>
<proteinExistence type="predicted"/>
<evidence type="ECO:0000313" key="2">
    <source>
        <dbReference type="Proteomes" id="UP000712600"/>
    </source>
</evidence>
<sequence length="238" mass="25535">MEVSPYRKSSISWKGGRSLGLVPWFLLAGTWSVPLSGTRGHGSCPEAGGNDTGVGLCSISLAVLGSTQAGAHSEPRTEVFNIRWNPLGRRTNAGRVVLRVPLVPRVPETGKEEERIPNTSRFAFPYGFSFRRVPFLPTLFVSEMKAVSGLSPDSSSIGSRVRSSKVKDAVAPSVSMDSSDSSLDLTAEVEDPKAIVARNVSPVTEGNLYPPIGPPSVIGVEEVADWRMKYNLPADIII</sequence>
<protein>
    <submittedName>
        <fullName evidence="1">Uncharacterized protein</fullName>
    </submittedName>
</protein>
<reference evidence="1" key="1">
    <citation type="submission" date="2019-12" db="EMBL/GenBank/DDBJ databases">
        <title>Genome sequencing and annotation of Brassica cretica.</title>
        <authorList>
            <person name="Studholme D.J."/>
            <person name="Sarris P."/>
        </authorList>
    </citation>
    <scope>NUCLEOTIDE SEQUENCE</scope>
    <source>
        <strain evidence="1">PFS-109/04</strain>
        <tissue evidence="1">Leaf</tissue>
    </source>
</reference>
<evidence type="ECO:0000313" key="1">
    <source>
        <dbReference type="EMBL" id="KAF3573121.1"/>
    </source>
</evidence>
<gene>
    <name evidence="1" type="ORF">F2Q69_00059163</name>
</gene>
<organism evidence="1 2">
    <name type="scientific">Brassica cretica</name>
    <name type="common">Mustard</name>
    <dbReference type="NCBI Taxonomy" id="69181"/>
    <lineage>
        <taxon>Eukaryota</taxon>
        <taxon>Viridiplantae</taxon>
        <taxon>Streptophyta</taxon>
        <taxon>Embryophyta</taxon>
        <taxon>Tracheophyta</taxon>
        <taxon>Spermatophyta</taxon>
        <taxon>Magnoliopsida</taxon>
        <taxon>eudicotyledons</taxon>
        <taxon>Gunneridae</taxon>
        <taxon>Pentapetalae</taxon>
        <taxon>rosids</taxon>
        <taxon>malvids</taxon>
        <taxon>Brassicales</taxon>
        <taxon>Brassicaceae</taxon>
        <taxon>Brassiceae</taxon>
        <taxon>Brassica</taxon>
    </lineage>
</organism>
<dbReference type="EMBL" id="QGKX02000095">
    <property type="protein sequence ID" value="KAF3573121.1"/>
    <property type="molecule type" value="Genomic_DNA"/>
</dbReference>
<accession>A0A8S9RKA0</accession>
<dbReference type="Proteomes" id="UP000712600">
    <property type="component" value="Unassembled WGS sequence"/>
</dbReference>
<name>A0A8S9RKA0_BRACR</name>
<comment type="caution">
    <text evidence="1">The sequence shown here is derived from an EMBL/GenBank/DDBJ whole genome shotgun (WGS) entry which is preliminary data.</text>
</comment>